<dbReference type="RefSeq" id="WP_186862303.1">
    <property type="nucleotide sequence ID" value="NZ_JACOGC010000002.1"/>
</dbReference>
<feature type="chain" id="PRO_5046775291" evidence="2">
    <location>
        <begin position="24"/>
        <end position="255"/>
    </location>
</feature>
<reference evidence="4 5" key="1">
    <citation type="submission" date="2020-08" db="EMBL/GenBank/DDBJ databases">
        <title>Novel species isolated from subtropical streams in China.</title>
        <authorList>
            <person name="Lu H."/>
        </authorList>
    </citation>
    <scope>NUCLEOTIDE SEQUENCE [LARGE SCALE GENOMIC DNA]</scope>
    <source>
        <strain evidence="4 5">FT31W</strain>
    </source>
</reference>
<evidence type="ECO:0000256" key="1">
    <source>
        <dbReference type="ARBA" id="ARBA00022729"/>
    </source>
</evidence>
<dbReference type="InterPro" id="IPR001638">
    <property type="entry name" value="Solute-binding_3/MltF_N"/>
</dbReference>
<dbReference type="EMBL" id="JACOGC010000002">
    <property type="protein sequence ID" value="MBC3884706.1"/>
    <property type="molecule type" value="Genomic_DNA"/>
</dbReference>
<gene>
    <name evidence="4" type="ORF">H8K27_06165</name>
</gene>
<name>A0ABR6YLC8_9BURK</name>
<dbReference type="PANTHER" id="PTHR35936:SF25">
    <property type="entry name" value="ABC TRANSPORTER SUBSTRATE-BINDING PROTEIN"/>
    <property type="match status" value="1"/>
</dbReference>
<organism evidence="4 5">
    <name type="scientific">Undibacterium griseum</name>
    <dbReference type="NCBI Taxonomy" id="2762295"/>
    <lineage>
        <taxon>Bacteria</taxon>
        <taxon>Pseudomonadati</taxon>
        <taxon>Pseudomonadota</taxon>
        <taxon>Betaproteobacteria</taxon>
        <taxon>Burkholderiales</taxon>
        <taxon>Oxalobacteraceae</taxon>
        <taxon>Undibacterium</taxon>
    </lineage>
</organism>
<evidence type="ECO:0000313" key="4">
    <source>
        <dbReference type="EMBL" id="MBC3884706.1"/>
    </source>
</evidence>
<evidence type="ECO:0000313" key="5">
    <source>
        <dbReference type="Proteomes" id="UP000613113"/>
    </source>
</evidence>
<dbReference type="Gene3D" id="3.40.190.10">
    <property type="entry name" value="Periplasmic binding protein-like II"/>
    <property type="match status" value="2"/>
</dbReference>
<dbReference type="PANTHER" id="PTHR35936">
    <property type="entry name" value="MEMBRANE-BOUND LYTIC MUREIN TRANSGLYCOSYLASE F"/>
    <property type="match status" value="1"/>
</dbReference>
<keyword evidence="5" id="KW-1185">Reference proteome</keyword>
<dbReference type="Pfam" id="PF00497">
    <property type="entry name" value="SBP_bac_3"/>
    <property type="match status" value="1"/>
</dbReference>
<sequence length="255" mass="29556">MKTVRTFFSVLLLGLLSFPPTSGAEQILAVGAEFANIFEQTREGEYTGFAMEILRLLAKRNGDQVSFGIYPWSRAQWMVEHGQAQILIGPYKNPEREERFTFARRPFYRDFMVFYARQNDSRRWTGSYADLHDAKIGVIHGWAYGAQFEVSKNTLKPEMVNSLLNGLNMLEAKHIDLLATNLRNTDAIIRKSNGRYSGLLPLEPVIDMQDGYLAYCPHHCKKLQLRYDELFEQLLAEEDFQRLAYKYGIRVPRDR</sequence>
<keyword evidence="1 2" id="KW-0732">Signal</keyword>
<proteinExistence type="predicted"/>
<evidence type="ECO:0000256" key="2">
    <source>
        <dbReference type="SAM" id="SignalP"/>
    </source>
</evidence>
<dbReference type="Proteomes" id="UP000613113">
    <property type="component" value="Unassembled WGS sequence"/>
</dbReference>
<dbReference type="SUPFAM" id="SSF53850">
    <property type="entry name" value="Periplasmic binding protein-like II"/>
    <property type="match status" value="1"/>
</dbReference>
<comment type="caution">
    <text evidence="4">The sequence shown here is derived from an EMBL/GenBank/DDBJ whole genome shotgun (WGS) entry which is preliminary data.</text>
</comment>
<feature type="domain" description="Solute-binding protein family 3/N-terminal" evidence="3">
    <location>
        <begin position="41"/>
        <end position="247"/>
    </location>
</feature>
<feature type="signal peptide" evidence="2">
    <location>
        <begin position="1"/>
        <end position="23"/>
    </location>
</feature>
<accession>A0ABR6YLC8</accession>
<protein>
    <submittedName>
        <fullName evidence="4">Transporter substrate-binding domain-containing protein</fullName>
    </submittedName>
</protein>
<evidence type="ECO:0000259" key="3">
    <source>
        <dbReference type="Pfam" id="PF00497"/>
    </source>
</evidence>